<proteinExistence type="predicted"/>
<feature type="region of interest" description="Disordered" evidence="2">
    <location>
        <begin position="83"/>
        <end position="105"/>
    </location>
</feature>
<evidence type="ECO:0000256" key="1">
    <source>
        <dbReference type="SAM" id="Coils"/>
    </source>
</evidence>
<feature type="compositionally biased region" description="Polar residues" evidence="2">
    <location>
        <begin position="58"/>
        <end position="69"/>
    </location>
</feature>
<evidence type="ECO:0000313" key="3">
    <source>
        <dbReference type="EMBL" id="GBG71050.1"/>
    </source>
</evidence>
<accession>A0A388KLX0</accession>
<keyword evidence="1" id="KW-0175">Coiled coil</keyword>
<evidence type="ECO:0000313" key="4">
    <source>
        <dbReference type="Proteomes" id="UP000265515"/>
    </source>
</evidence>
<protein>
    <submittedName>
        <fullName evidence="3">Uncharacterized protein</fullName>
    </submittedName>
</protein>
<comment type="caution">
    <text evidence="3">The sequence shown here is derived from an EMBL/GenBank/DDBJ whole genome shotgun (WGS) entry which is preliminary data.</text>
</comment>
<reference evidence="3 4" key="1">
    <citation type="journal article" date="2018" name="Cell">
        <title>The Chara Genome: Secondary Complexity and Implications for Plant Terrestrialization.</title>
        <authorList>
            <person name="Nishiyama T."/>
            <person name="Sakayama H."/>
            <person name="Vries J.D."/>
            <person name="Buschmann H."/>
            <person name="Saint-Marcoux D."/>
            <person name="Ullrich K.K."/>
            <person name="Haas F.B."/>
            <person name="Vanderstraeten L."/>
            <person name="Becker D."/>
            <person name="Lang D."/>
            <person name="Vosolsobe S."/>
            <person name="Rombauts S."/>
            <person name="Wilhelmsson P.K.I."/>
            <person name="Janitza P."/>
            <person name="Kern R."/>
            <person name="Heyl A."/>
            <person name="Rumpler F."/>
            <person name="Villalobos L.I.A.C."/>
            <person name="Clay J.M."/>
            <person name="Skokan R."/>
            <person name="Toyoda A."/>
            <person name="Suzuki Y."/>
            <person name="Kagoshima H."/>
            <person name="Schijlen E."/>
            <person name="Tajeshwar N."/>
            <person name="Catarino B."/>
            <person name="Hetherington A.J."/>
            <person name="Saltykova A."/>
            <person name="Bonnot C."/>
            <person name="Breuninger H."/>
            <person name="Symeonidi A."/>
            <person name="Radhakrishnan G.V."/>
            <person name="Van Nieuwerburgh F."/>
            <person name="Deforce D."/>
            <person name="Chang C."/>
            <person name="Karol K.G."/>
            <person name="Hedrich R."/>
            <person name="Ulvskov P."/>
            <person name="Glockner G."/>
            <person name="Delwiche C.F."/>
            <person name="Petrasek J."/>
            <person name="Van de Peer Y."/>
            <person name="Friml J."/>
            <person name="Beilby M."/>
            <person name="Dolan L."/>
            <person name="Kohara Y."/>
            <person name="Sugano S."/>
            <person name="Fujiyama A."/>
            <person name="Delaux P.-M."/>
            <person name="Quint M."/>
            <person name="TheiBen G."/>
            <person name="Hagemann M."/>
            <person name="Harholt J."/>
            <person name="Dunand C."/>
            <person name="Zachgo S."/>
            <person name="Langdale J."/>
            <person name="Maumus F."/>
            <person name="Straeten D.V.D."/>
            <person name="Gould S.B."/>
            <person name="Rensing S.A."/>
        </authorList>
    </citation>
    <scope>NUCLEOTIDE SEQUENCE [LARGE SCALE GENOMIC DNA]</scope>
    <source>
        <strain evidence="3 4">S276</strain>
    </source>
</reference>
<dbReference type="Gramene" id="GBG71050">
    <property type="protein sequence ID" value="GBG71050"/>
    <property type="gene ID" value="CBR_g8349"/>
</dbReference>
<gene>
    <name evidence="3" type="ORF">CBR_g8349</name>
</gene>
<dbReference type="AlphaFoldDB" id="A0A388KLX0"/>
<sequence>MASALGHADVARLSFARTSVLRGGERTTSSSLAALSSASAATSHAPIPTTIQRWPRGANQSSPGHSNLPTASFAVAKRHTSSGGLAFETESGTQKREKRRSQKRSIFCCSSSETPEVITEARKVQMDATEMLAELLKAKDPGAKARENVESLTEEFFMIASTYLDLAKKEGNIEVTNQLETTLKLALEEKEKTLRPEIRVLNILLRGKSPAERADTIAKNRSHFSSDSYFFTLLNRMIQDVERQKTNAQRAQLLAQLRAIRRETQEVSKSMKRTEQK</sequence>
<dbReference type="Proteomes" id="UP000265515">
    <property type="component" value="Unassembled WGS sequence"/>
</dbReference>
<organism evidence="3 4">
    <name type="scientific">Chara braunii</name>
    <name type="common">Braun's stonewort</name>
    <dbReference type="NCBI Taxonomy" id="69332"/>
    <lineage>
        <taxon>Eukaryota</taxon>
        <taxon>Viridiplantae</taxon>
        <taxon>Streptophyta</taxon>
        <taxon>Charophyceae</taxon>
        <taxon>Charales</taxon>
        <taxon>Characeae</taxon>
        <taxon>Chara</taxon>
    </lineage>
</organism>
<evidence type="ECO:0000256" key="2">
    <source>
        <dbReference type="SAM" id="MobiDB-lite"/>
    </source>
</evidence>
<dbReference type="EMBL" id="BFEA01000140">
    <property type="protein sequence ID" value="GBG71050.1"/>
    <property type="molecule type" value="Genomic_DNA"/>
</dbReference>
<keyword evidence="4" id="KW-1185">Reference proteome</keyword>
<dbReference type="OrthoDB" id="534978at2759"/>
<feature type="coiled-coil region" evidence="1">
    <location>
        <begin position="234"/>
        <end position="277"/>
    </location>
</feature>
<feature type="region of interest" description="Disordered" evidence="2">
    <location>
        <begin position="35"/>
        <end position="69"/>
    </location>
</feature>
<name>A0A388KLX0_CHABU</name>